<dbReference type="SUPFAM" id="SSF51338">
    <property type="entry name" value="Composite domain of metallo-dependent hydrolases"/>
    <property type="match status" value="1"/>
</dbReference>
<accession>A0A2U8WGV0</accession>
<dbReference type="EMBL" id="CP029550">
    <property type="protein sequence ID" value="AWN44751.1"/>
    <property type="molecule type" value="Genomic_DNA"/>
</dbReference>
<dbReference type="Pfam" id="PF07969">
    <property type="entry name" value="Amidohydro_3"/>
    <property type="match status" value="1"/>
</dbReference>
<dbReference type="PANTHER" id="PTHR32027:SF9">
    <property type="entry name" value="BLL3847 PROTEIN"/>
    <property type="match status" value="1"/>
</dbReference>
<dbReference type="PANTHER" id="PTHR32027">
    <property type="entry name" value="CYTOSINE DEAMINASE"/>
    <property type="match status" value="1"/>
</dbReference>
<dbReference type="InterPro" id="IPR052349">
    <property type="entry name" value="Metallo-hydrolase_Enzymes"/>
</dbReference>
<evidence type="ECO:0000256" key="1">
    <source>
        <dbReference type="ARBA" id="ARBA00022723"/>
    </source>
</evidence>
<dbReference type="InterPro" id="IPR011059">
    <property type="entry name" value="Metal-dep_hydrolase_composite"/>
</dbReference>
<gene>
    <name evidence="4" type="ORF">DK389_23485</name>
</gene>
<dbReference type="KEGG" id="mets:DK389_23485"/>
<proteinExistence type="predicted"/>
<protein>
    <submittedName>
        <fullName evidence="4">N-acyl-D-amino-acid deacylase</fullName>
    </submittedName>
</protein>
<dbReference type="Gene3D" id="2.30.40.10">
    <property type="entry name" value="Urease, subunit C, domain 1"/>
    <property type="match status" value="1"/>
</dbReference>
<organism evidence="4 5">
    <name type="scientific">Methylobacterium durans</name>
    <dbReference type="NCBI Taxonomy" id="2202825"/>
    <lineage>
        <taxon>Bacteria</taxon>
        <taxon>Pseudomonadati</taxon>
        <taxon>Pseudomonadota</taxon>
        <taxon>Alphaproteobacteria</taxon>
        <taxon>Hyphomicrobiales</taxon>
        <taxon>Methylobacteriaceae</taxon>
        <taxon>Methylobacterium</taxon>
    </lineage>
</organism>
<evidence type="ECO:0000313" key="4">
    <source>
        <dbReference type="EMBL" id="AWN44751.1"/>
    </source>
</evidence>
<dbReference type="Proteomes" id="UP000245926">
    <property type="component" value="Chromosome"/>
</dbReference>
<dbReference type="AlphaFoldDB" id="A0A2U8WGV0"/>
<keyword evidence="5" id="KW-1185">Reference proteome</keyword>
<sequence>MDLLVRNVRIADGKPLVDLATSKGQYVAVQPNLTADAARVIDAEGRAAIPGLLEPHIHLEKALLEQRMPNQSGTLAEAIRITGKLKAQQVREDVLDRSRQVLDMAIRNGVVALRAQPDVDPIQGLIGVETGLALAEEYKTALDLQIVAFPQEGILKAPGTLAMMEEALNMGASVVGGCPYNERTWEDTQSHIDACFALAQKYGRPVDLHADFADDTSDRRFAAASYIAQKAIDTGYQGKVTLGHMTSLGALLPEQAKPVIDLLQRAEISIVTIPATDTYLGGRKDQAAPRRGLTPVVALRNAGVTVTYASNNIRNAFTPFGKVDPLQIGNMLAHIAQLGSPDDQAYVLRMATLNAARAMGIGDRYGLEVGKQADMVILDTPMVANALLDLPPRSWVIKRGKVTFETRHEEKIHR</sequence>
<feature type="domain" description="Amidohydrolase 3" evidence="3">
    <location>
        <begin position="39"/>
        <end position="403"/>
    </location>
</feature>
<dbReference type="InterPro" id="IPR032466">
    <property type="entry name" value="Metal_Hydrolase"/>
</dbReference>
<evidence type="ECO:0000256" key="2">
    <source>
        <dbReference type="ARBA" id="ARBA00022801"/>
    </source>
</evidence>
<dbReference type="SUPFAM" id="SSF51556">
    <property type="entry name" value="Metallo-dependent hydrolases"/>
    <property type="match status" value="1"/>
</dbReference>
<name>A0A2U8WGV0_9HYPH</name>
<keyword evidence="2" id="KW-0378">Hydrolase</keyword>
<reference evidence="5" key="1">
    <citation type="submission" date="2018-05" db="EMBL/GenBank/DDBJ databases">
        <title>Complete Genome Sequence of Methylobacterium sp. 17SD2-17.</title>
        <authorList>
            <person name="Srinivasan S."/>
        </authorList>
    </citation>
    <scope>NUCLEOTIDE SEQUENCE [LARGE SCALE GENOMIC DNA]</scope>
    <source>
        <strain evidence="5">17SD2-17</strain>
    </source>
</reference>
<evidence type="ECO:0000313" key="5">
    <source>
        <dbReference type="Proteomes" id="UP000245926"/>
    </source>
</evidence>
<dbReference type="GO" id="GO:0019239">
    <property type="term" value="F:deaminase activity"/>
    <property type="evidence" value="ECO:0007669"/>
    <property type="project" value="UniProtKB-ARBA"/>
</dbReference>
<dbReference type="GO" id="GO:0016814">
    <property type="term" value="F:hydrolase activity, acting on carbon-nitrogen (but not peptide) bonds, in cyclic amidines"/>
    <property type="evidence" value="ECO:0007669"/>
    <property type="project" value="TreeGrafter"/>
</dbReference>
<dbReference type="InterPro" id="IPR013108">
    <property type="entry name" value="Amidohydro_3"/>
</dbReference>
<keyword evidence="1" id="KW-0479">Metal-binding</keyword>
<dbReference type="GO" id="GO:0046872">
    <property type="term" value="F:metal ion binding"/>
    <property type="evidence" value="ECO:0007669"/>
    <property type="project" value="UniProtKB-KW"/>
</dbReference>
<dbReference type="CDD" id="cd01293">
    <property type="entry name" value="Bact_CD"/>
    <property type="match status" value="1"/>
</dbReference>
<dbReference type="FunFam" id="3.20.20.140:FF:000019">
    <property type="entry name" value="Cytosine deaminase"/>
    <property type="match status" value="1"/>
</dbReference>
<evidence type="ECO:0000259" key="3">
    <source>
        <dbReference type="Pfam" id="PF07969"/>
    </source>
</evidence>
<dbReference type="Gene3D" id="3.20.20.140">
    <property type="entry name" value="Metal-dependent hydrolases"/>
    <property type="match status" value="1"/>
</dbReference>
<dbReference type="OrthoDB" id="9815027at2"/>